<gene>
    <name evidence="8" type="ordered locus">KRH_01150</name>
</gene>
<dbReference type="Proteomes" id="UP000008838">
    <property type="component" value="Chromosome"/>
</dbReference>
<organism evidence="8 9">
    <name type="scientific">Kocuria rhizophila (strain ATCC 9341 / DSM 348 / NBRC 103217 / DC2201)</name>
    <dbReference type="NCBI Taxonomy" id="378753"/>
    <lineage>
        <taxon>Bacteria</taxon>
        <taxon>Bacillati</taxon>
        <taxon>Actinomycetota</taxon>
        <taxon>Actinomycetes</taxon>
        <taxon>Micrococcales</taxon>
        <taxon>Micrococcaceae</taxon>
        <taxon>Kocuria</taxon>
    </lineage>
</organism>
<dbReference type="STRING" id="378753.KRH_01150"/>
<dbReference type="RefSeq" id="WP_012397189.1">
    <property type="nucleotide sequence ID" value="NC_010617.1"/>
</dbReference>
<feature type="compositionally biased region" description="Low complexity" evidence="6">
    <location>
        <begin position="94"/>
        <end position="110"/>
    </location>
</feature>
<evidence type="ECO:0000313" key="9">
    <source>
        <dbReference type="Proteomes" id="UP000008838"/>
    </source>
</evidence>
<sequence>MRHPRDIDLPLAVDRTSGVPLGEQLVRQVRDLVARGVLRPGDPLPSSRALAARLGTSRGTVTAAWDVLTGEGYLVADRGATRITPSLHLDRELAPATTTPPVRATRSARPGAERHPGSAATPPGVPRPSVSPTDRVLDLRPGTGSVTALDTPAWRGAWRDAAGATARGETPGASLQEHLSAYLRLSRGIVRAPEDVLVTAGVRDGLQLVLRVLGLARRRTLRVAVENPGYPALRRVVEATGHTALTVAVDHHGLDPAALPTGRWGGVSRWDVSAPPDVLVLTPGHQYPLGGTMPVSRRAELLSWAREHGAVVIEDDYDSELRHTGQPLPALGALDTARDTVVTLGSFAKVLGSSVGVGHLVAPDPLLPELIRAREDLGSPVSRVAQDAIARFMDTGEFQRHTARMRRSFRRRRSLVSDALADLPGVLVVPMAGGAHAVVEVPDEDAAVARARERGVLVSGLGDYWAAGAGYPARGRGEARTWTAVLSGTDEAGTGGTGAAARECTAVRSGTDRAGAGRAAPHAGGAGATRGEPGGAASSSGGGLVLGLTARDEDLARGAGVLREVLGGAAAGGAPDAGEPTRGAR</sequence>
<dbReference type="EMBL" id="AP009152">
    <property type="protein sequence ID" value="BAG28462.1"/>
    <property type="molecule type" value="Genomic_DNA"/>
</dbReference>
<dbReference type="PROSITE" id="PS50949">
    <property type="entry name" value="HTH_GNTR"/>
    <property type="match status" value="1"/>
</dbReference>
<evidence type="ECO:0000256" key="1">
    <source>
        <dbReference type="ARBA" id="ARBA00005384"/>
    </source>
</evidence>
<feature type="compositionally biased region" description="Gly residues" evidence="6">
    <location>
        <begin position="524"/>
        <end position="540"/>
    </location>
</feature>
<feature type="compositionally biased region" description="Low complexity" evidence="6">
    <location>
        <begin position="513"/>
        <end position="523"/>
    </location>
</feature>
<dbReference type="InterPro" id="IPR051446">
    <property type="entry name" value="HTH_trans_reg/aminotransferase"/>
</dbReference>
<evidence type="ECO:0000256" key="5">
    <source>
        <dbReference type="ARBA" id="ARBA00023163"/>
    </source>
</evidence>
<reference evidence="8 9" key="1">
    <citation type="journal article" date="2008" name="J. Bacteriol.">
        <title>Complete genome sequence of the soil actinomycete Kocuria rhizophila.</title>
        <authorList>
            <person name="Takarada H."/>
            <person name="Sekine M."/>
            <person name="Kosugi H."/>
            <person name="Matsuo Y."/>
            <person name="Fujisawa T."/>
            <person name="Omata S."/>
            <person name="Kishi E."/>
            <person name="Shimizu A."/>
            <person name="Tsukatani N."/>
            <person name="Tanikawa S."/>
            <person name="Fujita N."/>
            <person name="Harayama S."/>
        </authorList>
    </citation>
    <scope>NUCLEOTIDE SEQUENCE [LARGE SCALE GENOMIC DNA]</scope>
    <source>
        <strain evidence="9">ATCC 9341 / DSM 348 / NBRC 103217 / DC2201</strain>
    </source>
</reference>
<dbReference type="SUPFAM" id="SSF53383">
    <property type="entry name" value="PLP-dependent transferases"/>
    <property type="match status" value="1"/>
</dbReference>
<dbReference type="PANTHER" id="PTHR46577:SF1">
    <property type="entry name" value="HTH-TYPE TRANSCRIPTIONAL REGULATORY PROTEIN GABR"/>
    <property type="match status" value="1"/>
</dbReference>
<dbReference type="CDD" id="cd00609">
    <property type="entry name" value="AAT_like"/>
    <property type="match status" value="1"/>
</dbReference>
<dbReference type="InterPro" id="IPR036390">
    <property type="entry name" value="WH_DNA-bd_sf"/>
</dbReference>
<dbReference type="SUPFAM" id="SSF46785">
    <property type="entry name" value="Winged helix' DNA-binding domain"/>
    <property type="match status" value="1"/>
</dbReference>
<dbReference type="PANTHER" id="PTHR46577">
    <property type="entry name" value="HTH-TYPE TRANSCRIPTIONAL REGULATORY PROTEIN GABR"/>
    <property type="match status" value="1"/>
</dbReference>
<dbReference type="HOGENOM" id="CLU_017584_0_1_11"/>
<dbReference type="Pfam" id="PF00392">
    <property type="entry name" value="GntR"/>
    <property type="match status" value="1"/>
</dbReference>
<dbReference type="InterPro" id="IPR036388">
    <property type="entry name" value="WH-like_DNA-bd_sf"/>
</dbReference>
<evidence type="ECO:0000259" key="7">
    <source>
        <dbReference type="PROSITE" id="PS50949"/>
    </source>
</evidence>
<dbReference type="CDD" id="cd07377">
    <property type="entry name" value="WHTH_GntR"/>
    <property type="match status" value="1"/>
</dbReference>
<keyword evidence="4" id="KW-0238">DNA-binding</keyword>
<feature type="domain" description="HTH gntR-type" evidence="7">
    <location>
        <begin position="19"/>
        <end position="87"/>
    </location>
</feature>
<evidence type="ECO:0000313" key="8">
    <source>
        <dbReference type="EMBL" id="BAG28462.1"/>
    </source>
</evidence>
<dbReference type="Pfam" id="PF00155">
    <property type="entry name" value="Aminotran_1_2"/>
    <property type="match status" value="1"/>
</dbReference>
<evidence type="ECO:0000256" key="6">
    <source>
        <dbReference type="SAM" id="MobiDB-lite"/>
    </source>
</evidence>
<dbReference type="InterPro" id="IPR004839">
    <property type="entry name" value="Aminotransferase_I/II_large"/>
</dbReference>
<dbReference type="SMART" id="SM00345">
    <property type="entry name" value="HTH_GNTR"/>
    <property type="match status" value="1"/>
</dbReference>
<dbReference type="AlphaFoldDB" id="B2GK63"/>
<feature type="region of interest" description="Disordered" evidence="6">
    <location>
        <begin position="507"/>
        <end position="540"/>
    </location>
</feature>
<dbReference type="GO" id="GO:0003700">
    <property type="term" value="F:DNA-binding transcription factor activity"/>
    <property type="evidence" value="ECO:0007669"/>
    <property type="project" value="InterPro"/>
</dbReference>
<dbReference type="GO" id="GO:0003677">
    <property type="term" value="F:DNA binding"/>
    <property type="evidence" value="ECO:0007669"/>
    <property type="project" value="UniProtKB-KW"/>
</dbReference>
<comment type="similarity">
    <text evidence="1">In the C-terminal section; belongs to the class-I pyridoxal-phosphate-dependent aminotransferase family.</text>
</comment>
<dbReference type="InterPro" id="IPR015421">
    <property type="entry name" value="PyrdxlP-dep_Trfase_major"/>
</dbReference>
<feature type="region of interest" description="Disordered" evidence="6">
    <location>
        <begin position="91"/>
        <end position="144"/>
    </location>
</feature>
<dbReference type="OrthoDB" id="594134at2"/>
<dbReference type="GO" id="GO:0030170">
    <property type="term" value="F:pyridoxal phosphate binding"/>
    <property type="evidence" value="ECO:0007669"/>
    <property type="project" value="InterPro"/>
</dbReference>
<keyword evidence="2" id="KW-0663">Pyridoxal phosphate</keyword>
<dbReference type="Gene3D" id="1.10.10.10">
    <property type="entry name" value="Winged helix-like DNA-binding domain superfamily/Winged helix DNA-binding domain"/>
    <property type="match status" value="1"/>
</dbReference>
<dbReference type="InterPro" id="IPR000524">
    <property type="entry name" value="Tscrpt_reg_HTH_GntR"/>
</dbReference>
<proteinExistence type="inferred from homology"/>
<protein>
    <submittedName>
        <fullName evidence="8">Putative GntR family transcriptional regulator</fullName>
    </submittedName>
</protein>
<dbReference type="Gene3D" id="3.40.640.10">
    <property type="entry name" value="Type I PLP-dependent aspartate aminotransferase-like (Major domain)"/>
    <property type="match status" value="1"/>
</dbReference>
<keyword evidence="3" id="KW-0805">Transcription regulation</keyword>
<dbReference type="KEGG" id="krh:KRH_01150"/>
<evidence type="ECO:0000256" key="4">
    <source>
        <dbReference type="ARBA" id="ARBA00023125"/>
    </source>
</evidence>
<dbReference type="PRINTS" id="PR00035">
    <property type="entry name" value="HTHGNTR"/>
</dbReference>
<dbReference type="eggNOG" id="COG1167">
    <property type="taxonomic scope" value="Bacteria"/>
</dbReference>
<evidence type="ECO:0000256" key="2">
    <source>
        <dbReference type="ARBA" id="ARBA00022898"/>
    </source>
</evidence>
<dbReference type="InterPro" id="IPR015424">
    <property type="entry name" value="PyrdxlP-dep_Trfase"/>
</dbReference>
<keyword evidence="5" id="KW-0804">Transcription</keyword>
<name>B2GK63_KOCRD</name>
<accession>B2GK63</accession>
<keyword evidence="9" id="KW-1185">Reference proteome</keyword>
<evidence type="ECO:0000256" key="3">
    <source>
        <dbReference type="ARBA" id="ARBA00023015"/>
    </source>
</evidence>